<evidence type="ECO:0000313" key="4">
    <source>
        <dbReference type="RefSeq" id="XP_039142316.1"/>
    </source>
</evidence>
<feature type="chain" id="PRO_5044305009" evidence="1">
    <location>
        <begin position="29"/>
        <end position="134"/>
    </location>
</feature>
<dbReference type="PANTHER" id="PTHR31533">
    <property type="entry name" value="GPI-ANCHORED PROTEIN LLG1-RELATED-RELATED"/>
    <property type="match status" value="1"/>
</dbReference>
<dbReference type="InterPro" id="IPR058888">
    <property type="entry name" value="LLG1-like"/>
</dbReference>
<evidence type="ECO:0000256" key="1">
    <source>
        <dbReference type="SAM" id="SignalP"/>
    </source>
</evidence>
<dbReference type="Pfam" id="PF26578">
    <property type="entry name" value="LLG1"/>
    <property type="match status" value="1"/>
</dbReference>
<reference evidence="4" key="1">
    <citation type="submission" date="2025-08" db="UniProtKB">
        <authorList>
            <consortium name="RefSeq"/>
        </authorList>
    </citation>
    <scope>IDENTIFICATION</scope>
</reference>
<gene>
    <name evidence="4" type="primary">LOC120279449</name>
</gene>
<proteinExistence type="predicted"/>
<keyword evidence="1" id="KW-0732">Signal</keyword>
<dbReference type="RefSeq" id="XP_039142316.1">
    <property type="nucleotide sequence ID" value="XM_039286382.1"/>
</dbReference>
<organism evidence="3 4">
    <name type="scientific">Dioscorea cayennensis subsp. rotundata</name>
    <name type="common">White Guinea yam</name>
    <name type="synonym">Dioscorea rotundata</name>
    <dbReference type="NCBI Taxonomy" id="55577"/>
    <lineage>
        <taxon>Eukaryota</taxon>
        <taxon>Viridiplantae</taxon>
        <taxon>Streptophyta</taxon>
        <taxon>Embryophyta</taxon>
        <taxon>Tracheophyta</taxon>
        <taxon>Spermatophyta</taxon>
        <taxon>Magnoliopsida</taxon>
        <taxon>Liliopsida</taxon>
        <taxon>Dioscoreales</taxon>
        <taxon>Dioscoreaceae</taxon>
        <taxon>Dioscorea</taxon>
    </lineage>
</organism>
<sequence>MNYYYYFFFFVFGLQACLLLVVASSSSSSNIFISGDVLKDQRYAGRNLLQTKRKCPLSFEFANYTILTSKCKGPDYPKKQCCSALGDFACPYAKYINDISSECSSDMFSYIDQHSGYPRGLFSSECRRRHTLPR</sequence>
<dbReference type="AlphaFoldDB" id="A0AB40CQJ1"/>
<accession>A0AB40CQJ1</accession>
<dbReference type="Proteomes" id="UP001515500">
    <property type="component" value="Chromosome 16"/>
</dbReference>
<evidence type="ECO:0000259" key="2">
    <source>
        <dbReference type="Pfam" id="PF26578"/>
    </source>
</evidence>
<dbReference type="InterPro" id="IPR039307">
    <property type="entry name" value="LORELEI-like"/>
</dbReference>
<dbReference type="PANTHER" id="PTHR31533:SF2">
    <property type="entry name" value="GPI-ANCHORED PROTEIN LLG1"/>
    <property type="match status" value="1"/>
</dbReference>
<protein>
    <submittedName>
        <fullName evidence="4">GPI-anchored protein LLG1-like</fullName>
    </submittedName>
</protein>
<evidence type="ECO:0000313" key="3">
    <source>
        <dbReference type="Proteomes" id="UP001515500"/>
    </source>
</evidence>
<dbReference type="GeneID" id="120279449"/>
<keyword evidence="3" id="KW-1185">Reference proteome</keyword>
<feature type="signal peptide" evidence="1">
    <location>
        <begin position="1"/>
        <end position="28"/>
    </location>
</feature>
<name>A0AB40CQJ1_DIOCR</name>
<feature type="domain" description="GPI-anchored protein LLG1-like" evidence="2">
    <location>
        <begin position="58"/>
        <end position="129"/>
    </location>
</feature>